<evidence type="ECO:0000256" key="3">
    <source>
        <dbReference type="SAM" id="Phobius"/>
    </source>
</evidence>
<keyword evidence="3" id="KW-0472">Membrane</keyword>
<evidence type="ECO:0000313" key="6">
    <source>
        <dbReference type="Proteomes" id="UP000241769"/>
    </source>
</evidence>
<dbReference type="EMBL" id="MDYQ01000812">
    <property type="protein sequence ID" value="PRP72764.1"/>
    <property type="molecule type" value="Genomic_DNA"/>
</dbReference>
<evidence type="ECO:0000256" key="2">
    <source>
        <dbReference type="SAM" id="MobiDB-lite"/>
    </source>
</evidence>
<dbReference type="InParanoid" id="A0A2P6MM31"/>
<gene>
    <name evidence="5" type="ORF">PROFUN_07664</name>
</gene>
<accession>A0A2P6MM31</accession>
<dbReference type="OrthoDB" id="9030204at2759"/>
<evidence type="ECO:0000259" key="4">
    <source>
        <dbReference type="Pfam" id="PF04664"/>
    </source>
</evidence>
<comment type="similarity">
    <text evidence="1">Belongs to the opioid growth factor receptor family.</text>
</comment>
<keyword evidence="3" id="KW-1133">Transmembrane helix</keyword>
<feature type="domain" description="Opioid growth factor receptor (OGFr) conserved" evidence="4">
    <location>
        <begin position="40"/>
        <end position="199"/>
    </location>
</feature>
<reference evidence="5 6" key="1">
    <citation type="journal article" date="2018" name="Genome Biol. Evol.">
        <title>Multiple Roots of Fruiting Body Formation in Amoebozoa.</title>
        <authorList>
            <person name="Hillmann F."/>
            <person name="Forbes G."/>
            <person name="Novohradska S."/>
            <person name="Ferling I."/>
            <person name="Riege K."/>
            <person name="Groth M."/>
            <person name="Westermann M."/>
            <person name="Marz M."/>
            <person name="Spaller T."/>
            <person name="Winckler T."/>
            <person name="Schaap P."/>
            <person name="Glockner G."/>
        </authorList>
    </citation>
    <scope>NUCLEOTIDE SEQUENCE [LARGE SCALE GENOMIC DNA]</scope>
    <source>
        <strain evidence="5 6">Jena</strain>
    </source>
</reference>
<organism evidence="5 6">
    <name type="scientific">Planoprotostelium fungivorum</name>
    <dbReference type="NCBI Taxonomy" id="1890364"/>
    <lineage>
        <taxon>Eukaryota</taxon>
        <taxon>Amoebozoa</taxon>
        <taxon>Evosea</taxon>
        <taxon>Variosea</taxon>
        <taxon>Cavosteliida</taxon>
        <taxon>Cavosteliaceae</taxon>
        <taxon>Planoprotostelium</taxon>
    </lineage>
</organism>
<feature type="region of interest" description="Disordered" evidence="2">
    <location>
        <begin position="218"/>
        <end position="241"/>
    </location>
</feature>
<dbReference type="GO" id="GO:0140625">
    <property type="term" value="F:opioid growth factor receptor activity"/>
    <property type="evidence" value="ECO:0007669"/>
    <property type="project" value="InterPro"/>
</dbReference>
<sequence length="241" mass="28003">MSKYIPKVYLYIVVTLLPLMLWQLLQTTSRTTRSVTTAREGPNYLFYSNELASSPDGALIDVIHKKWHGNYGLLEAHHGGMNWESSSLTKGEAKQIRESRECAVRVIRSYRLMLDFYGMELVSTETGEIKRGSNWKSRYQNLRVSSHNYLRISRIITSLGELGFARYKKPFVEHLRTEVQDGELKRCERSFNDFWVKLLDENSKWYITKTLEAPADREESVYFQKEDGSDDSDEMSTDDAT</sequence>
<dbReference type="PANTHER" id="PTHR14015:SF2">
    <property type="entry name" value="OPIOID GROWTH FACTOR RECEPTOR (OGFR) CONSERVED DOMAIN-CONTAINING PROTEIN"/>
    <property type="match status" value="1"/>
</dbReference>
<feature type="transmembrane region" description="Helical" evidence="3">
    <location>
        <begin position="7"/>
        <end position="25"/>
    </location>
</feature>
<dbReference type="GO" id="GO:0016020">
    <property type="term" value="C:membrane"/>
    <property type="evidence" value="ECO:0007669"/>
    <property type="project" value="InterPro"/>
</dbReference>
<proteinExistence type="inferred from homology"/>
<dbReference type="InterPro" id="IPR039574">
    <property type="entry name" value="OGFr"/>
</dbReference>
<dbReference type="PANTHER" id="PTHR14015">
    <property type="entry name" value="OPIOID GROWTH FACTOR RECEPTOR OGFR ZETA-TYPE OPIOID RECEPTOR"/>
    <property type="match status" value="1"/>
</dbReference>
<dbReference type="InterPro" id="IPR006757">
    <property type="entry name" value="OGF_rcpt"/>
</dbReference>
<feature type="compositionally biased region" description="Basic and acidic residues" evidence="2">
    <location>
        <begin position="218"/>
        <end position="227"/>
    </location>
</feature>
<keyword evidence="3" id="KW-0812">Transmembrane</keyword>
<keyword evidence="6" id="KW-1185">Reference proteome</keyword>
<name>A0A2P6MM31_9EUKA</name>
<evidence type="ECO:0000313" key="5">
    <source>
        <dbReference type="EMBL" id="PRP72764.1"/>
    </source>
</evidence>
<comment type="caution">
    <text evidence="5">The sequence shown here is derived from an EMBL/GenBank/DDBJ whole genome shotgun (WGS) entry which is preliminary data.</text>
</comment>
<dbReference type="AlphaFoldDB" id="A0A2P6MM31"/>
<evidence type="ECO:0000256" key="1">
    <source>
        <dbReference type="ARBA" id="ARBA00010365"/>
    </source>
</evidence>
<dbReference type="Proteomes" id="UP000241769">
    <property type="component" value="Unassembled WGS sequence"/>
</dbReference>
<feature type="compositionally biased region" description="Acidic residues" evidence="2">
    <location>
        <begin position="228"/>
        <end position="241"/>
    </location>
</feature>
<dbReference type="Pfam" id="PF04664">
    <property type="entry name" value="OGFr_N"/>
    <property type="match status" value="1"/>
</dbReference>
<protein>
    <recommendedName>
        <fullName evidence="4">Opioid growth factor receptor (OGFr) conserved domain-containing protein</fullName>
    </recommendedName>
</protein>